<accession>A0ABV0Q4T1</accession>
<proteinExistence type="predicted"/>
<feature type="region of interest" description="Disordered" evidence="1">
    <location>
        <begin position="1"/>
        <end position="88"/>
    </location>
</feature>
<organism evidence="2 3">
    <name type="scientific">Xenoophorus captivus</name>
    <dbReference type="NCBI Taxonomy" id="1517983"/>
    <lineage>
        <taxon>Eukaryota</taxon>
        <taxon>Metazoa</taxon>
        <taxon>Chordata</taxon>
        <taxon>Craniata</taxon>
        <taxon>Vertebrata</taxon>
        <taxon>Euteleostomi</taxon>
        <taxon>Actinopterygii</taxon>
        <taxon>Neopterygii</taxon>
        <taxon>Teleostei</taxon>
        <taxon>Neoteleostei</taxon>
        <taxon>Acanthomorphata</taxon>
        <taxon>Ovalentaria</taxon>
        <taxon>Atherinomorphae</taxon>
        <taxon>Cyprinodontiformes</taxon>
        <taxon>Goodeidae</taxon>
        <taxon>Xenoophorus</taxon>
    </lineage>
</organism>
<feature type="compositionally biased region" description="Basic and acidic residues" evidence="1">
    <location>
        <begin position="1"/>
        <end position="24"/>
    </location>
</feature>
<name>A0ABV0Q4T1_9TELE</name>
<feature type="compositionally biased region" description="Basic and acidic residues" evidence="1">
    <location>
        <begin position="47"/>
        <end position="60"/>
    </location>
</feature>
<gene>
    <name evidence="2" type="ORF">XENOCAPTIV_030110</name>
</gene>
<comment type="caution">
    <text evidence="2">The sequence shown here is derived from an EMBL/GenBank/DDBJ whole genome shotgun (WGS) entry which is preliminary data.</text>
</comment>
<evidence type="ECO:0000256" key="1">
    <source>
        <dbReference type="SAM" id="MobiDB-lite"/>
    </source>
</evidence>
<dbReference type="EMBL" id="JAHRIN010000089">
    <property type="protein sequence ID" value="MEQ2190543.1"/>
    <property type="molecule type" value="Genomic_DNA"/>
</dbReference>
<feature type="region of interest" description="Disordered" evidence="1">
    <location>
        <begin position="104"/>
        <end position="125"/>
    </location>
</feature>
<evidence type="ECO:0000313" key="3">
    <source>
        <dbReference type="Proteomes" id="UP001434883"/>
    </source>
</evidence>
<keyword evidence="3" id="KW-1185">Reference proteome</keyword>
<sequence>MQRRERFTERKKLHQLKRDHEQQKGSKRKVLRLDEGQDGELSSGSDTEDKGRGRKDKEGQGQDVDIQSSRRLSAAVRTCPRDTKPCSSCCSAEDSTLSWLFPMSITPPGKTRNRSDFLLHQQRGT</sequence>
<dbReference type="Proteomes" id="UP001434883">
    <property type="component" value="Unassembled WGS sequence"/>
</dbReference>
<protein>
    <submittedName>
        <fullName evidence="2">Uncharacterized protein</fullName>
    </submittedName>
</protein>
<evidence type="ECO:0000313" key="2">
    <source>
        <dbReference type="EMBL" id="MEQ2190543.1"/>
    </source>
</evidence>
<reference evidence="2 3" key="1">
    <citation type="submission" date="2021-06" db="EMBL/GenBank/DDBJ databases">
        <authorList>
            <person name="Palmer J.M."/>
        </authorList>
    </citation>
    <scope>NUCLEOTIDE SEQUENCE [LARGE SCALE GENOMIC DNA]</scope>
    <source>
        <strain evidence="2 3">XC_2019</strain>
        <tissue evidence="2">Muscle</tissue>
    </source>
</reference>